<dbReference type="Gene3D" id="3.80.10.10">
    <property type="entry name" value="Ribonuclease Inhibitor"/>
    <property type="match status" value="2"/>
</dbReference>
<dbReference type="InterPro" id="IPR032675">
    <property type="entry name" value="LRR_dom_sf"/>
</dbReference>
<keyword evidence="4" id="KW-1185">Reference proteome</keyword>
<comment type="caution">
    <text evidence="3">The sequence shown here is derived from an EMBL/GenBank/DDBJ whole genome shotgun (WGS) entry which is preliminary data.</text>
</comment>
<feature type="domain" description="F-box" evidence="2">
    <location>
        <begin position="695"/>
        <end position="725"/>
    </location>
</feature>
<proteinExistence type="predicted"/>
<feature type="region of interest" description="Disordered" evidence="1">
    <location>
        <begin position="346"/>
        <end position="366"/>
    </location>
</feature>
<dbReference type="PANTHER" id="PTHR13318">
    <property type="entry name" value="PARTNER OF PAIRED, ISOFORM B-RELATED"/>
    <property type="match status" value="1"/>
</dbReference>
<dbReference type="Pfam" id="PF12937">
    <property type="entry name" value="F-box-like"/>
    <property type="match status" value="2"/>
</dbReference>
<dbReference type="InterPro" id="IPR036047">
    <property type="entry name" value="F-box-like_dom_sf"/>
</dbReference>
<evidence type="ECO:0000313" key="4">
    <source>
        <dbReference type="Proteomes" id="UP000707451"/>
    </source>
</evidence>
<reference evidence="3" key="1">
    <citation type="submission" date="2021-06" db="EMBL/GenBank/DDBJ databases">
        <title>Genome Sequence of Mortierella hyaline Strain SCG-10, a Cold-Adapted, Nitrate-Reducing Fungus Isolated from Soil in Minnesota, USA.</title>
        <authorList>
            <person name="Aldossari N."/>
        </authorList>
    </citation>
    <scope>NUCLEOTIDE SEQUENCE</scope>
    <source>
        <strain evidence="3">SCG-10</strain>
    </source>
</reference>
<dbReference type="InterPro" id="IPR001810">
    <property type="entry name" value="F-box_dom"/>
</dbReference>
<evidence type="ECO:0000259" key="2">
    <source>
        <dbReference type="Pfam" id="PF12937"/>
    </source>
</evidence>
<dbReference type="GO" id="GO:0031146">
    <property type="term" value="P:SCF-dependent proteasomal ubiquitin-dependent protein catabolic process"/>
    <property type="evidence" value="ECO:0007669"/>
    <property type="project" value="TreeGrafter"/>
</dbReference>
<evidence type="ECO:0000313" key="3">
    <source>
        <dbReference type="EMBL" id="KAG9062320.1"/>
    </source>
</evidence>
<organism evidence="3 4">
    <name type="scientific">Linnemannia hyalina</name>
    <dbReference type="NCBI Taxonomy" id="64524"/>
    <lineage>
        <taxon>Eukaryota</taxon>
        <taxon>Fungi</taxon>
        <taxon>Fungi incertae sedis</taxon>
        <taxon>Mucoromycota</taxon>
        <taxon>Mortierellomycotina</taxon>
        <taxon>Mortierellomycetes</taxon>
        <taxon>Mortierellales</taxon>
        <taxon>Mortierellaceae</taxon>
        <taxon>Linnemannia</taxon>
    </lineage>
</organism>
<dbReference type="OrthoDB" id="2402383at2759"/>
<dbReference type="EMBL" id="JAHRHY010000019">
    <property type="protein sequence ID" value="KAG9062320.1"/>
    <property type="molecule type" value="Genomic_DNA"/>
</dbReference>
<feature type="domain" description="F-box" evidence="2">
    <location>
        <begin position="17"/>
        <end position="55"/>
    </location>
</feature>
<name>A0A9P8BNK0_9FUNG</name>
<protein>
    <recommendedName>
        <fullName evidence="2">F-box domain-containing protein</fullName>
    </recommendedName>
</protein>
<accession>A0A9P8BNK0</accession>
<dbReference type="Proteomes" id="UP000707451">
    <property type="component" value="Unassembled WGS sequence"/>
</dbReference>
<sequence length="1315" mass="149342">MSSGQDPPTHGTTLWVPEIMTHIGAYLTPPDLRSAVCVCQHWNQTYIPLLWHHINDSLYSWPDLALRISPTPDSNNEQQQWEETDRIRRTFEKYGCHIRQLFLSKRELLAIVSAVAMVAGAKGGLSSCTQLQDLEVSLVNIISPKEQAESYRIMALTQEERAAEREQAQAMGMPSVLSPVLEGVFEARIGPFQSVTKLIKDWESNQHFWLLVRQNRQGIRSLSMSWSTMGSCRIADHNFLYETLGGMKQLRVLKNEMVVLELNRLLRSVPMLEKYSTSSHLIGSGWMALNGDGGGGGGGGGTQSMNLKALEIRGPMESDKVGELLERFPDLDRLNLGRLITSDTETTTATRAGPLTGGGGESGQDNTAMVEQGRLKSRLKVLEIDLPSLPRSTVNVLLDAIRLVPHLTTLSIKELDMETATAIGRSCEFLETFSLWIKVEPNPATREQPGTIKLNALNVILQSCSRLKRADASWCMIAADDLLDNQPAWICQNLELLRCRIVGFYYLTNEEQETIQMIKGPDFVGCQESDYERRVLQFANRRQEQYKAVYERIAGLRRLVTLDLASGYRYQPFLSLRQRIETRRNVNALEVSLSVGLEQLSTLGCLEEFGFEGLESGVGENELGWMVKSWPRLKVVRGLQGRALDSVATRQRKAQLRQSLRERKASIQQQQQQHQQHQPARTIFHIQELGSVVGSYLTPPQLLSCVQVSSLWHSVFSPSLWHTIDDNLYSWKHYLEKHDSEEEVETGGHDTRWVMDIFAKYGNHIRELTISWKVLISAAYEGGACTKLVSLRIYALFYETKREKLEKRGIPVGRSYAVKPGPFLSPIFEGGTVLKETWSNGRSERQQRIDWLVVQQYWLLLRQNLGLRSLDLRRMPQWMGGLAQEAFFYETVGMLDRLVDVAMDDFEVDLNVLFNAQPKLLRFRTFLNLNNRHTLTTLFSGLRLVECKGYMSPLSMATLLERLPGLEEIRLYSFLPERSSLPATTLSAQVEELKAFIDSASSSPSNLQTFFLERTKQGAAAEILKVFLPWWPNLKRLSVTGLTREIALTAIRSCPVLEHVSESKDPTSIFPDHQTQTDHNIPTLLLKSCPQLRVINGIKLTIDIRSDPHAAKGWVCPQLTTLRCQIIGLPRLTEQERNALDTQNLTSLSLSLPASFKDNLGFTGEEEEPEAIESRTKIQAFQRLHHQIYNQLAQLTNLRRLVLGFEFRDFHRLFLYSQGLNLVWNYDDPVPGTLEFSLASGLDRLATLKNLEEFGFEGLNHRIGRLEIEWMAVNWPRLRLLRGVSDDKTSGRAYAKQKQLLREHMQSLRPDIAFE</sequence>
<dbReference type="SUPFAM" id="SSF81383">
    <property type="entry name" value="F-box domain"/>
    <property type="match status" value="2"/>
</dbReference>
<evidence type="ECO:0000256" key="1">
    <source>
        <dbReference type="SAM" id="MobiDB-lite"/>
    </source>
</evidence>
<dbReference type="GO" id="GO:0019005">
    <property type="term" value="C:SCF ubiquitin ligase complex"/>
    <property type="evidence" value="ECO:0007669"/>
    <property type="project" value="TreeGrafter"/>
</dbReference>
<gene>
    <name evidence="3" type="ORF">KI688_005234</name>
</gene>